<dbReference type="EMBL" id="PFAY01000023">
    <property type="protein sequence ID" value="PIT92965.1"/>
    <property type="molecule type" value="Genomic_DNA"/>
</dbReference>
<feature type="transmembrane region" description="Helical" evidence="1">
    <location>
        <begin position="60"/>
        <end position="76"/>
    </location>
</feature>
<gene>
    <name evidence="2" type="ORF">COU06_02450</name>
</gene>
<protein>
    <submittedName>
        <fullName evidence="2">Uncharacterized protein</fullName>
    </submittedName>
</protein>
<reference evidence="3" key="1">
    <citation type="submission" date="2017-09" db="EMBL/GenBank/DDBJ databases">
        <title>Depth-based differentiation of microbial function through sediment-hosted aquifers and enrichment of novel symbionts in the deep terrestrial subsurface.</title>
        <authorList>
            <person name="Probst A.J."/>
            <person name="Ladd B."/>
            <person name="Jarett J.K."/>
            <person name="Geller-Mcgrath D.E."/>
            <person name="Sieber C.M.K."/>
            <person name="Emerson J.B."/>
            <person name="Anantharaman K."/>
            <person name="Thomas B.C."/>
            <person name="Malmstrom R."/>
            <person name="Stieglmeier M."/>
            <person name="Klingl A."/>
            <person name="Woyke T."/>
            <person name="Ryan C.M."/>
            <person name="Banfield J.F."/>
        </authorList>
    </citation>
    <scope>NUCLEOTIDE SEQUENCE [LARGE SCALE GENOMIC DNA]</scope>
</reference>
<feature type="transmembrane region" description="Helical" evidence="1">
    <location>
        <begin position="111"/>
        <end position="129"/>
    </location>
</feature>
<keyword evidence="1" id="KW-0472">Membrane</keyword>
<name>A0A2M6WJK5_9BACT</name>
<feature type="transmembrane region" description="Helical" evidence="1">
    <location>
        <begin position="135"/>
        <end position="153"/>
    </location>
</feature>
<sequence>MKKWLTNIANQYPVILQALLFGLVLLIAVIEEFSLLPTLVFFLVSIWLYRKNKPVQKTPIALLSTLIISPILINIFNQERGLLPLIIILSFIFFLILGISTASFNKRKDWYYLLVVILFYLASIIFFSLDRSTPLFLESVLFAVFTLLTYREFFRVNGYKSKTPVRVILLVISLTTLQLTWILLLMPIHFTVAASITTLYAFTILETLIRHLQLSLTPRYIRLQIMVFVLLTIILLTIPNFSITG</sequence>
<feature type="transmembrane region" description="Helical" evidence="1">
    <location>
        <begin position="165"/>
        <end position="184"/>
    </location>
</feature>
<dbReference type="Proteomes" id="UP000229112">
    <property type="component" value="Unassembled WGS sequence"/>
</dbReference>
<proteinExistence type="predicted"/>
<evidence type="ECO:0000313" key="2">
    <source>
        <dbReference type="EMBL" id="PIT92965.1"/>
    </source>
</evidence>
<feature type="transmembrane region" description="Helical" evidence="1">
    <location>
        <begin position="82"/>
        <end position="104"/>
    </location>
</feature>
<comment type="caution">
    <text evidence="2">The sequence shown here is derived from an EMBL/GenBank/DDBJ whole genome shotgun (WGS) entry which is preliminary data.</text>
</comment>
<keyword evidence="1" id="KW-0812">Transmembrane</keyword>
<feature type="transmembrane region" description="Helical" evidence="1">
    <location>
        <begin position="190"/>
        <end position="209"/>
    </location>
</feature>
<feature type="transmembrane region" description="Helical" evidence="1">
    <location>
        <begin position="221"/>
        <end position="243"/>
    </location>
</feature>
<dbReference type="AlphaFoldDB" id="A0A2M6WJK5"/>
<feature type="transmembrane region" description="Helical" evidence="1">
    <location>
        <begin position="20"/>
        <end position="48"/>
    </location>
</feature>
<evidence type="ECO:0000313" key="3">
    <source>
        <dbReference type="Proteomes" id="UP000229112"/>
    </source>
</evidence>
<organism evidence="2 3">
    <name type="scientific">Candidatus Harrisonbacteria bacterium CG10_big_fil_rev_8_21_14_0_10_38_8</name>
    <dbReference type="NCBI Taxonomy" id="1974582"/>
    <lineage>
        <taxon>Bacteria</taxon>
        <taxon>Candidatus Harrisoniibacteriota</taxon>
    </lineage>
</organism>
<keyword evidence="1" id="KW-1133">Transmembrane helix</keyword>
<accession>A0A2M6WJK5</accession>
<evidence type="ECO:0000256" key="1">
    <source>
        <dbReference type="SAM" id="Phobius"/>
    </source>
</evidence>